<feature type="signal peptide" evidence="1">
    <location>
        <begin position="1"/>
        <end position="27"/>
    </location>
</feature>
<proteinExistence type="predicted"/>
<dbReference type="EMBL" id="JACIEH010000003">
    <property type="protein sequence ID" value="MBB4099650.1"/>
    <property type="molecule type" value="Genomic_DNA"/>
</dbReference>
<dbReference type="PROSITE" id="PS51257">
    <property type="entry name" value="PROKAR_LIPOPROTEIN"/>
    <property type="match status" value="1"/>
</dbReference>
<reference evidence="2 3" key="1">
    <citation type="submission" date="2020-08" db="EMBL/GenBank/DDBJ databases">
        <title>Genomic Encyclopedia of Type Strains, Phase IV (KMG-IV): sequencing the most valuable type-strain genomes for metagenomic binning, comparative biology and taxonomic classification.</title>
        <authorList>
            <person name="Goeker M."/>
        </authorList>
    </citation>
    <scope>NUCLEOTIDE SEQUENCE [LARGE SCALE GENOMIC DNA]</scope>
    <source>
        <strain evidence="2 3">DSM 101806</strain>
    </source>
</reference>
<protein>
    <recommendedName>
        <fullName evidence="4">Lipoprotein</fullName>
    </recommendedName>
</protein>
<sequence>MHRMTWPGLALAAALAAGCTASEGNKAAPAATTNETVNESANLSAATEVAAAAVNDCAKVKTKDWKAWVNVMPGPGSSPTLHVTGHAITPTGGWKVVLNTGPLDKALPPTQHFALVATAPGQVTQVVTEWDLQVEIQDAQPKYKAVVISCGSTGIATIPVEIVS</sequence>
<evidence type="ECO:0000313" key="3">
    <source>
        <dbReference type="Proteomes" id="UP000557392"/>
    </source>
</evidence>
<name>A0A7W6JWC3_9SPHN</name>
<keyword evidence="1" id="KW-0732">Signal</keyword>
<feature type="chain" id="PRO_5031513764" description="Lipoprotein" evidence="1">
    <location>
        <begin position="28"/>
        <end position="164"/>
    </location>
</feature>
<dbReference type="AlphaFoldDB" id="A0A7W6JWC3"/>
<evidence type="ECO:0000256" key="1">
    <source>
        <dbReference type="SAM" id="SignalP"/>
    </source>
</evidence>
<dbReference type="RefSeq" id="WP_183999030.1">
    <property type="nucleotide sequence ID" value="NZ_JACIEH010000003.1"/>
</dbReference>
<evidence type="ECO:0000313" key="2">
    <source>
        <dbReference type="EMBL" id="MBB4099650.1"/>
    </source>
</evidence>
<accession>A0A7W6JWC3</accession>
<dbReference type="Proteomes" id="UP000557392">
    <property type="component" value="Unassembled WGS sequence"/>
</dbReference>
<evidence type="ECO:0008006" key="4">
    <source>
        <dbReference type="Google" id="ProtNLM"/>
    </source>
</evidence>
<organism evidence="2 3">
    <name type="scientific">Sphingomonas kyeonggiensis</name>
    <dbReference type="NCBI Taxonomy" id="1268553"/>
    <lineage>
        <taxon>Bacteria</taxon>
        <taxon>Pseudomonadati</taxon>
        <taxon>Pseudomonadota</taxon>
        <taxon>Alphaproteobacteria</taxon>
        <taxon>Sphingomonadales</taxon>
        <taxon>Sphingomonadaceae</taxon>
        <taxon>Sphingomonas</taxon>
    </lineage>
</organism>
<keyword evidence="3" id="KW-1185">Reference proteome</keyword>
<gene>
    <name evidence="2" type="ORF">GGR46_003222</name>
</gene>
<comment type="caution">
    <text evidence="2">The sequence shown here is derived from an EMBL/GenBank/DDBJ whole genome shotgun (WGS) entry which is preliminary data.</text>
</comment>